<reference evidence="3 4" key="1">
    <citation type="journal article" date="2012" name="Eukaryot. Cell">
        <title>Draft genome sequence of Wickerhamomyces ciferrii NRRL Y-1031 F-60-10.</title>
        <authorList>
            <person name="Schneider J."/>
            <person name="Andrea H."/>
            <person name="Blom J."/>
            <person name="Jaenicke S."/>
            <person name="Ruckert C."/>
            <person name="Schorsch C."/>
            <person name="Szczepanowski R."/>
            <person name="Farwick M."/>
            <person name="Goesmann A."/>
            <person name="Puhler A."/>
            <person name="Schaffer S."/>
            <person name="Tauch A."/>
            <person name="Kohler T."/>
            <person name="Brinkrolf K."/>
        </authorList>
    </citation>
    <scope>NUCLEOTIDE SEQUENCE [LARGE SCALE GENOMIC DNA]</scope>
    <source>
        <strain evidence="4">ATCC 14091 / BCRC 22168 / CBS 111 / JCM 3599 / NBRC 0793 / NRRL Y-1031 F-60-10</strain>
    </source>
</reference>
<dbReference type="AlphaFoldDB" id="K0KB09"/>
<sequence>MVAINNIIALTSVTAFASAAALPEANWWGAPKPSEGQNPTWGPKPSKSHPAWGPKPTKSHPTWGPNPSKSEHHWGPPTGAPFPSSNGTFPHHSQGHAQPTGHHSFVLPTKSWPSAFPSEWPTEFTGAFPTGWPTAVPTDISNIESIINEIWEHITSAIGEDFGAAPSDAPDSQDADFLYASSSTITL</sequence>
<evidence type="ECO:0000313" key="4">
    <source>
        <dbReference type="Proteomes" id="UP000009328"/>
    </source>
</evidence>
<dbReference type="InParanoid" id="K0KB09"/>
<keyword evidence="3" id="KW-0808">Transferase</keyword>
<evidence type="ECO:0000313" key="3">
    <source>
        <dbReference type="EMBL" id="CCH42185.1"/>
    </source>
</evidence>
<accession>K0KB09</accession>
<dbReference type="EC" id="2.7.11.1" evidence="3"/>
<keyword evidence="3" id="KW-0418">Kinase</keyword>
<organism evidence="3 4">
    <name type="scientific">Wickerhamomyces ciferrii (strain ATCC 14091 / BCRC 22168 / CBS 111 / JCM 3599 / NBRC 0793 / NRRL Y-1031 F-60-10)</name>
    <name type="common">Yeast</name>
    <name type="synonym">Pichia ciferrii</name>
    <dbReference type="NCBI Taxonomy" id="1206466"/>
    <lineage>
        <taxon>Eukaryota</taxon>
        <taxon>Fungi</taxon>
        <taxon>Dikarya</taxon>
        <taxon>Ascomycota</taxon>
        <taxon>Saccharomycotina</taxon>
        <taxon>Saccharomycetes</taxon>
        <taxon>Phaffomycetales</taxon>
        <taxon>Wickerhamomycetaceae</taxon>
        <taxon>Wickerhamomyces</taxon>
    </lineage>
</organism>
<protein>
    <submittedName>
        <fullName evidence="3">Serine/threonine-protein kinase</fullName>
        <ecNumber evidence="3">2.7.11.1</ecNumber>
    </submittedName>
</protein>
<feature type="region of interest" description="Disordered" evidence="1">
    <location>
        <begin position="29"/>
        <end position="105"/>
    </location>
</feature>
<gene>
    <name evidence="3" type="ORF">BN7_1729</name>
</gene>
<evidence type="ECO:0000256" key="2">
    <source>
        <dbReference type="SAM" id="SignalP"/>
    </source>
</evidence>
<name>K0KB09_WICCF</name>
<evidence type="ECO:0000256" key="1">
    <source>
        <dbReference type="SAM" id="MobiDB-lite"/>
    </source>
</evidence>
<keyword evidence="4" id="KW-1185">Reference proteome</keyword>
<comment type="caution">
    <text evidence="3">The sequence shown here is derived from an EMBL/GenBank/DDBJ whole genome shotgun (WGS) entry which is preliminary data.</text>
</comment>
<dbReference type="GO" id="GO:0004674">
    <property type="term" value="F:protein serine/threonine kinase activity"/>
    <property type="evidence" value="ECO:0007669"/>
    <property type="project" value="UniProtKB-EC"/>
</dbReference>
<dbReference type="EMBL" id="CAIF01000039">
    <property type="protein sequence ID" value="CCH42185.1"/>
    <property type="molecule type" value="Genomic_DNA"/>
</dbReference>
<feature type="chain" id="PRO_5003834211" evidence="2">
    <location>
        <begin position="22"/>
        <end position="187"/>
    </location>
</feature>
<keyword evidence="2" id="KW-0732">Signal</keyword>
<dbReference type="HOGENOM" id="CLU_1448783_0_0_1"/>
<feature type="signal peptide" evidence="2">
    <location>
        <begin position="1"/>
        <end position="21"/>
    </location>
</feature>
<dbReference type="Proteomes" id="UP000009328">
    <property type="component" value="Unassembled WGS sequence"/>
</dbReference>
<proteinExistence type="predicted"/>